<dbReference type="SUPFAM" id="SSF52540">
    <property type="entry name" value="P-loop containing nucleoside triphosphate hydrolases"/>
    <property type="match status" value="1"/>
</dbReference>
<keyword evidence="2" id="KW-1185">Reference proteome</keyword>
<dbReference type="PANTHER" id="PTHR34932:SF1">
    <property type="entry name" value="TRPL TRANSLOCATION DEFECT PROTEIN 14"/>
    <property type="match status" value="1"/>
</dbReference>
<evidence type="ECO:0000313" key="3">
    <source>
        <dbReference type="WBParaSite" id="nRc.2.0.1.t15561-RA"/>
    </source>
</evidence>
<reference evidence="3" key="1">
    <citation type="submission" date="2022-11" db="UniProtKB">
        <authorList>
            <consortium name="WormBaseParasite"/>
        </authorList>
    </citation>
    <scope>IDENTIFICATION</scope>
</reference>
<dbReference type="OMA" id="THGKQDE"/>
<dbReference type="GO" id="GO:0045494">
    <property type="term" value="P:photoreceptor cell maintenance"/>
    <property type="evidence" value="ECO:0007669"/>
    <property type="project" value="TreeGrafter"/>
</dbReference>
<dbReference type="Gene3D" id="2.40.320.10">
    <property type="entry name" value="Hypothetical Protein Pfu-838710-001"/>
    <property type="match status" value="1"/>
</dbReference>
<feature type="domain" description="NadR/Ttd14 AAA" evidence="1">
    <location>
        <begin position="42"/>
        <end position="217"/>
    </location>
</feature>
<dbReference type="GO" id="GO:0005525">
    <property type="term" value="F:GTP binding"/>
    <property type="evidence" value="ECO:0007669"/>
    <property type="project" value="TreeGrafter"/>
</dbReference>
<dbReference type="Gene3D" id="3.40.50.300">
    <property type="entry name" value="P-loop containing nucleotide triphosphate hydrolases"/>
    <property type="match status" value="1"/>
</dbReference>
<protein>
    <submittedName>
        <fullName evidence="3">NadR/Ttd14 AAA domain-containing protein</fullName>
    </submittedName>
</protein>
<dbReference type="InterPro" id="IPR033469">
    <property type="entry name" value="CYTH-like_dom_sf"/>
</dbReference>
<accession>A0A915IP36</accession>
<proteinExistence type="predicted"/>
<dbReference type="WBParaSite" id="nRc.2.0.1.t15561-RA">
    <property type="protein sequence ID" value="nRc.2.0.1.t15561-RA"/>
    <property type="gene ID" value="nRc.2.0.1.g15561"/>
</dbReference>
<dbReference type="GO" id="GO:0070300">
    <property type="term" value="F:phosphatidic acid binding"/>
    <property type="evidence" value="ECO:0007669"/>
    <property type="project" value="TreeGrafter"/>
</dbReference>
<dbReference type="Proteomes" id="UP000887565">
    <property type="component" value="Unplaced"/>
</dbReference>
<dbReference type="CDD" id="cd02019">
    <property type="entry name" value="NK"/>
    <property type="match status" value="1"/>
</dbReference>
<evidence type="ECO:0000259" key="1">
    <source>
        <dbReference type="Pfam" id="PF13521"/>
    </source>
</evidence>
<dbReference type="InterPro" id="IPR053227">
    <property type="entry name" value="TRPL-trafficking_regulator"/>
</dbReference>
<dbReference type="InterPro" id="IPR038727">
    <property type="entry name" value="NadR/Ttd14_AAA_dom"/>
</dbReference>
<dbReference type="Pfam" id="PF13521">
    <property type="entry name" value="AAA_28"/>
    <property type="match status" value="1"/>
</dbReference>
<evidence type="ECO:0000313" key="2">
    <source>
        <dbReference type="Proteomes" id="UP000887565"/>
    </source>
</evidence>
<dbReference type="InterPro" id="IPR027417">
    <property type="entry name" value="P-loop_NTPase"/>
</dbReference>
<dbReference type="GO" id="GO:0035091">
    <property type="term" value="F:phosphatidylinositol binding"/>
    <property type="evidence" value="ECO:0007669"/>
    <property type="project" value="TreeGrafter"/>
</dbReference>
<dbReference type="PANTHER" id="PTHR34932">
    <property type="entry name" value="TRPL TRANSLOCATION DEFECT PROTEIN 14"/>
    <property type="match status" value="1"/>
</dbReference>
<name>A0A915IP36_ROMCU</name>
<sequence length="431" mass="49706">MTSECDISFSFDLTLAPEMIENDNLKSNMDGSHSPACKTIYKIVLTGGPCGGKTTAQERLANFFECLGWKVFRPPETATLLFRGGILFSELSDEQVETFQNDLLLTVMQIEKVYINLSEGYANQNVLLVFDRGTMDGSAYLPSEMWTRILKRNDFNAVDLRDNRYDQIIHMVTAADGAPDHYTVANNVTRYEGIAQAIATDVRTRQAWVGHPYVDIIDNFSCKSFEDKILKLIQVVCDRIGIDYGDRLAPNSRKRKFLVTSFDEANFSKYEEFHVIHRYLRSDEKDVQVRLRKRGQNGFWSYTHTTRRGLTKGQKVETRMQISAREYAALCEYADPKRCRTFKRRRCFLYEQQYYQLDIYCKPLPEGFDKLIILETYTTNTSPDMKLPPFLNIAREITGDVVYSLYTLSLKTRASVDFSSKTESDDENFNN</sequence>
<dbReference type="AlphaFoldDB" id="A0A915IP36"/>
<dbReference type="SUPFAM" id="SSF55154">
    <property type="entry name" value="CYTH-like phosphatases"/>
    <property type="match status" value="1"/>
</dbReference>
<organism evidence="2 3">
    <name type="scientific">Romanomermis culicivorax</name>
    <name type="common">Nematode worm</name>
    <dbReference type="NCBI Taxonomy" id="13658"/>
    <lineage>
        <taxon>Eukaryota</taxon>
        <taxon>Metazoa</taxon>
        <taxon>Ecdysozoa</taxon>
        <taxon>Nematoda</taxon>
        <taxon>Enoplea</taxon>
        <taxon>Dorylaimia</taxon>
        <taxon>Mermithida</taxon>
        <taxon>Mermithoidea</taxon>
        <taxon>Mermithidae</taxon>
        <taxon>Romanomermis</taxon>
    </lineage>
</organism>